<dbReference type="InterPro" id="IPR038765">
    <property type="entry name" value="Papain-like_cys_pep_sf"/>
</dbReference>
<dbReference type="Gene3D" id="3.90.70.10">
    <property type="entry name" value="Cysteine proteinases"/>
    <property type="match status" value="2"/>
</dbReference>
<keyword evidence="4" id="KW-0732">Signal</keyword>
<dbReference type="GO" id="GO:0008234">
    <property type="term" value="F:cysteine-type peptidase activity"/>
    <property type="evidence" value="ECO:0007669"/>
    <property type="project" value="UniProtKB-KW"/>
</dbReference>
<evidence type="ECO:0000259" key="5">
    <source>
        <dbReference type="Pfam" id="PF00112"/>
    </source>
</evidence>
<dbReference type="AlphaFoldDB" id="A0A0C2GRA4"/>
<keyword evidence="2" id="KW-0378">Hydrolase</keyword>
<dbReference type="SUPFAM" id="SSF54001">
    <property type="entry name" value="Cysteine proteinases"/>
    <property type="match status" value="1"/>
</dbReference>
<keyword evidence="3" id="KW-0788">Thiol protease</keyword>
<feature type="chain" id="PRO_5018608857" evidence="4">
    <location>
        <begin position="25"/>
        <end position="206"/>
    </location>
</feature>
<evidence type="ECO:0000313" key="6">
    <source>
        <dbReference type="EMBL" id="KIH59501.1"/>
    </source>
</evidence>
<keyword evidence="1 6" id="KW-0645">Protease</keyword>
<dbReference type="InterPro" id="IPR000169">
    <property type="entry name" value="Pept_cys_AS"/>
</dbReference>
<dbReference type="PROSITE" id="PS00139">
    <property type="entry name" value="THIOL_PROTEASE_CYS"/>
    <property type="match status" value="1"/>
</dbReference>
<dbReference type="EMBL" id="KN731896">
    <property type="protein sequence ID" value="KIH59501.1"/>
    <property type="molecule type" value="Genomic_DNA"/>
</dbReference>
<sequence>MCEPSRIEHPKMWFLIALMVTAFAEEPKTIEQLLAEPIPEYAQQLTGQALVDYVNQNQQFYKAVYSPKAEELAKFRVMDLKFLVKPKKEEVKMDIFGDDEEPPENFDSRERWPQCPSIGYIRDQSKCGSCWAVAAAGAMSDQLCAQSNGKIKNVCMPYPFHPCGKHEGQPYYGECPSQTGWPSPVCRKKCNRKYRKDYKDDKYFGE</sequence>
<dbReference type="OrthoDB" id="5850821at2759"/>
<proteinExistence type="predicted"/>
<reference evidence="6 7" key="1">
    <citation type="submission" date="2013-12" db="EMBL/GenBank/DDBJ databases">
        <title>Draft genome of the parsitic nematode Ancylostoma duodenale.</title>
        <authorList>
            <person name="Mitreva M."/>
        </authorList>
    </citation>
    <scope>NUCLEOTIDE SEQUENCE [LARGE SCALE GENOMIC DNA]</scope>
    <source>
        <strain evidence="6 7">Zhejiang</strain>
    </source>
</reference>
<dbReference type="GO" id="GO:0006508">
    <property type="term" value="P:proteolysis"/>
    <property type="evidence" value="ECO:0007669"/>
    <property type="project" value="UniProtKB-KW"/>
</dbReference>
<dbReference type="Proteomes" id="UP000054047">
    <property type="component" value="Unassembled WGS sequence"/>
</dbReference>
<gene>
    <name evidence="6" type="ORF">ANCDUO_10261</name>
</gene>
<dbReference type="InterPro" id="IPR000668">
    <property type="entry name" value="Peptidase_C1A_C"/>
</dbReference>
<evidence type="ECO:0000313" key="7">
    <source>
        <dbReference type="Proteomes" id="UP000054047"/>
    </source>
</evidence>
<evidence type="ECO:0000256" key="1">
    <source>
        <dbReference type="ARBA" id="ARBA00022670"/>
    </source>
</evidence>
<feature type="signal peptide" evidence="4">
    <location>
        <begin position="1"/>
        <end position="24"/>
    </location>
</feature>
<evidence type="ECO:0000256" key="4">
    <source>
        <dbReference type="SAM" id="SignalP"/>
    </source>
</evidence>
<accession>A0A0C2GRA4</accession>
<dbReference type="Pfam" id="PF00112">
    <property type="entry name" value="Peptidase_C1"/>
    <property type="match status" value="1"/>
</dbReference>
<protein>
    <submittedName>
        <fullName evidence="6">Papain family cysteine protease</fullName>
    </submittedName>
</protein>
<organism evidence="6 7">
    <name type="scientific">Ancylostoma duodenale</name>
    <dbReference type="NCBI Taxonomy" id="51022"/>
    <lineage>
        <taxon>Eukaryota</taxon>
        <taxon>Metazoa</taxon>
        <taxon>Ecdysozoa</taxon>
        <taxon>Nematoda</taxon>
        <taxon>Chromadorea</taxon>
        <taxon>Rhabditida</taxon>
        <taxon>Rhabditina</taxon>
        <taxon>Rhabditomorpha</taxon>
        <taxon>Strongyloidea</taxon>
        <taxon>Ancylostomatidae</taxon>
        <taxon>Ancylostomatinae</taxon>
        <taxon>Ancylostoma</taxon>
    </lineage>
</organism>
<keyword evidence="7" id="KW-1185">Reference proteome</keyword>
<feature type="domain" description="Peptidase C1A papain C-terminal" evidence="5">
    <location>
        <begin position="103"/>
        <end position="150"/>
    </location>
</feature>
<evidence type="ECO:0000256" key="3">
    <source>
        <dbReference type="ARBA" id="ARBA00022807"/>
    </source>
</evidence>
<name>A0A0C2GRA4_9BILA</name>
<evidence type="ECO:0000256" key="2">
    <source>
        <dbReference type="ARBA" id="ARBA00022801"/>
    </source>
</evidence>